<keyword evidence="3" id="KW-1185">Reference proteome</keyword>
<protein>
    <submittedName>
        <fullName evidence="2">Uncharacterized protein</fullName>
    </submittedName>
</protein>
<evidence type="ECO:0000256" key="1">
    <source>
        <dbReference type="SAM" id="MobiDB-lite"/>
    </source>
</evidence>
<feature type="region of interest" description="Disordered" evidence="1">
    <location>
        <begin position="1"/>
        <end position="57"/>
    </location>
</feature>
<feature type="compositionally biased region" description="Basic and acidic residues" evidence="1">
    <location>
        <begin position="100"/>
        <end position="112"/>
    </location>
</feature>
<sequence length="298" mass="34430">MAQLSTVANRDPASLQPDNVDDHDGRESHDADRDSDEAGASQERGTWTPEPEPYDAEKFAAWGRKHYGDDWYEQREKMFEERKFATNPHQDPIYKQRQKALREMEREREKGKLPTKGKPWQEVLAWARMHYGEEWYRHREALDRDRQEVREALDPDERKKKSLKVGRRRNLLRDIQWERDEEMLAAGKTWYEIMAWPPEPSNIMPSVETSGDVALSPSSSSEHSDGSGPSTYPPTPTDFRREAMDGPHGPGGYLNQGTGHLDQGTHGNCVLSGWRGTQFDRVRLRRNMKKTGLGCQVR</sequence>
<feature type="compositionally biased region" description="Basic and acidic residues" evidence="1">
    <location>
        <begin position="20"/>
        <end position="32"/>
    </location>
</feature>
<gene>
    <name evidence="2" type="ORF">B0T17DRAFT_620320</name>
</gene>
<comment type="caution">
    <text evidence="2">The sequence shown here is derived from an EMBL/GenBank/DDBJ whole genome shotgun (WGS) entry which is preliminary data.</text>
</comment>
<accession>A0AA39T2J6</accession>
<organism evidence="2 3">
    <name type="scientific">Bombardia bombarda</name>
    <dbReference type="NCBI Taxonomy" id="252184"/>
    <lineage>
        <taxon>Eukaryota</taxon>
        <taxon>Fungi</taxon>
        <taxon>Dikarya</taxon>
        <taxon>Ascomycota</taxon>
        <taxon>Pezizomycotina</taxon>
        <taxon>Sordariomycetes</taxon>
        <taxon>Sordariomycetidae</taxon>
        <taxon>Sordariales</taxon>
        <taxon>Lasiosphaeriaceae</taxon>
        <taxon>Bombardia</taxon>
    </lineage>
</organism>
<dbReference type="AlphaFoldDB" id="A0AA39T2J6"/>
<feature type="region of interest" description="Disordered" evidence="1">
    <location>
        <begin position="83"/>
        <end position="117"/>
    </location>
</feature>
<name>A0AA39T2J6_9PEZI</name>
<evidence type="ECO:0000313" key="2">
    <source>
        <dbReference type="EMBL" id="KAK0612946.1"/>
    </source>
</evidence>
<dbReference type="EMBL" id="JAULSR010000008">
    <property type="protein sequence ID" value="KAK0612946.1"/>
    <property type="molecule type" value="Genomic_DNA"/>
</dbReference>
<proteinExistence type="predicted"/>
<dbReference type="Proteomes" id="UP001174934">
    <property type="component" value="Unassembled WGS sequence"/>
</dbReference>
<evidence type="ECO:0000313" key="3">
    <source>
        <dbReference type="Proteomes" id="UP001174934"/>
    </source>
</evidence>
<reference evidence="2" key="1">
    <citation type="submission" date="2023-06" db="EMBL/GenBank/DDBJ databases">
        <title>Genome-scale phylogeny and comparative genomics of the fungal order Sordariales.</title>
        <authorList>
            <consortium name="Lawrence Berkeley National Laboratory"/>
            <person name="Hensen N."/>
            <person name="Bonometti L."/>
            <person name="Westerberg I."/>
            <person name="Brannstrom I.O."/>
            <person name="Guillou S."/>
            <person name="Cros-Aarteil S."/>
            <person name="Calhoun S."/>
            <person name="Haridas S."/>
            <person name="Kuo A."/>
            <person name="Mondo S."/>
            <person name="Pangilinan J."/>
            <person name="Riley R."/>
            <person name="LaButti K."/>
            <person name="Andreopoulos B."/>
            <person name="Lipzen A."/>
            <person name="Chen C."/>
            <person name="Yanf M."/>
            <person name="Daum C."/>
            <person name="Ng V."/>
            <person name="Clum A."/>
            <person name="Steindorff A."/>
            <person name="Ohm R."/>
            <person name="Martin F."/>
            <person name="Silar P."/>
            <person name="Natvig D."/>
            <person name="Lalanne C."/>
            <person name="Gautier V."/>
            <person name="Ament-velasquez S.L."/>
            <person name="Kruys A."/>
            <person name="Hutchinson M.I."/>
            <person name="Powell A.J."/>
            <person name="Barry K."/>
            <person name="Miller A.N."/>
            <person name="Grigoriev I.V."/>
            <person name="Debuchy R."/>
            <person name="Gladieux P."/>
            <person name="Thoren M.H."/>
            <person name="Johannesson H."/>
        </authorList>
    </citation>
    <scope>NUCLEOTIDE SEQUENCE</scope>
    <source>
        <strain evidence="2">SMH3391-2</strain>
    </source>
</reference>
<feature type="region of interest" description="Disordered" evidence="1">
    <location>
        <begin position="202"/>
        <end position="260"/>
    </location>
</feature>
<feature type="compositionally biased region" description="Low complexity" evidence="1">
    <location>
        <begin position="216"/>
        <end position="230"/>
    </location>
</feature>